<keyword evidence="3" id="KW-0805">Transcription regulation</keyword>
<dbReference type="AlphaFoldDB" id="A0A1V9X088"/>
<organism evidence="9 10">
    <name type="scientific">Tropilaelaps mercedesae</name>
    <dbReference type="NCBI Taxonomy" id="418985"/>
    <lineage>
        <taxon>Eukaryota</taxon>
        <taxon>Metazoa</taxon>
        <taxon>Ecdysozoa</taxon>
        <taxon>Arthropoda</taxon>
        <taxon>Chelicerata</taxon>
        <taxon>Arachnida</taxon>
        <taxon>Acari</taxon>
        <taxon>Parasitiformes</taxon>
        <taxon>Mesostigmata</taxon>
        <taxon>Gamasina</taxon>
        <taxon>Dermanyssoidea</taxon>
        <taxon>Laelapidae</taxon>
        <taxon>Tropilaelaps</taxon>
    </lineage>
</organism>
<dbReference type="PROSITE" id="PS50888">
    <property type="entry name" value="BHLH"/>
    <property type="match status" value="1"/>
</dbReference>
<keyword evidence="10" id="KW-1185">Reference proteome</keyword>
<name>A0A1V9X088_9ACAR</name>
<dbReference type="InterPro" id="IPR011598">
    <property type="entry name" value="bHLH_dom"/>
</dbReference>
<dbReference type="InterPro" id="IPR050283">
    <property type="entry name" value="E-box_TF_Regulators"/>
</dbReference>
<evidence type="ECO:0000256" key="1">
    <source>
        <dbReference type="ARBA" id="ARBA00022473"/>
    </source>
</evidence>
<dbReference type="GO" id="GO:0030154">
    <property type="term" value="P:cell differentiation"/>
    <property type="evidence" value="ECO:0007669"/>
    <property type="project" value="UniProtKB-KW"/>
</dbReference>
<dbReference type="EMBL" id="MNPL01030994">
    <property type="protein sequence ID" value="OQR66821.1"/>
    <property type="molecule type" value="Genomic_DNA"/>
</dbReference>
<dbReference type="GO" id="GO:0000981">
    <property type="term" value="F:DNA-binding transcription factor activity, RNA polymerase II-specific"/>
    <property type="evidence" value="ECO:0007669"/>
    <property type="project" value="TreeGrafter"/>
</dbReference>
<dbReference type="GO" id="GO:0000977">
    <property type="term" value="F:RNA polymerase II transcription regulatory region sequence-specific DNA binding"/>
    <property type="evidence" value="ECO:0007669"/>
    <property type="project" value="TreeGrafter"/>
</dbReference>
<feature type="region of interest" description="Disordered" evidence="7">
    <location>
        <begin position="1"/>
        <end position="70"/>
    </location>
</feature>
<dbReference type="SMART" id="SM00353">
    <property type="entry name" value="HLH"/>
    <property type="match status" value="1"/>
</dbReference>
<feature type="domain" description="BHLH" evidence="8">
    <location>
        <begin position="72"/>
        <end position="123"/>
    </location>
</feature>
<evidence type="ECO:0000256" key="2">
    <source>
        <dbReference type="ARBA" id="ARBA00022782"/>
    </source>
</evidence>
<keyword evidence="6" id="KW-0539">Nucleus</keyword>
<keyword evidence="5" id="KW-0804">Transcription</keyword>
<keyword evidence="2" id="KW-0221">Differentiation</keyword>
<dbReference type="InParanoid" id="A0A1V9X088"/>
<dbReference type="GO" id="GO:0046983">
    <property type="term" value="F:protein dimerization activity"/>
    <property type="evidence" value="ECO:0007669"/>
    <property type="project" value="InterPro"/>
</dbReference>
<dbReference type="SUPFAM" id="SSF47459">
    <property type="entry name" value="HLH, helix-loop-helix DNA-binding domain"/>
    <property type="match status" value="1"/>
</dbReference>
<gene>
    <name evidence="9" type="ORF">BIW11_02293</name>
</gene>
<accession>A0A1V9X088</accession>
<reference evidence="9 10" key="1">
    <citation type="journal article" date="2017" name="Gigascience">
        <title>Draft genome of the honey bee ectoparasitic mite, Tropilaelaps mercedesae, is shaped by the parasitic life history.</title>
        <authorList>
            <person name="Dong X."/>
            <person name="Armstrong S.D."/>
            <person name="Xia D."/>
            <person name="Makepeace B.L."/>
            <person name="Darby A.C."/>
            <person name="Kadowaki T."/>
        </authorList>
    </citation>
    <scope>NUCLEOTIDE SEQUENCE [LARGE SCALE GENOMIC DNA]</scope>
    <source>
        <strain evidence="9">Wuxi-XJTLU</strain>
    </source>
</reference>
<proteinExistence type="predicted"/>
<evidence type="ECO:0000313" key="9">
    <source>
        <dbReference type="EMBL" id="OQR66821.1"/>
    </source>
</evidence>
<dbReference type="STRING" id="418985.A0A1V9X088"/>
<evidence type="ECO:0000259" key="8">
    <source>
        <dbReference type="PROSITE" id="PS50888"/>
    </source>
</evidence>
<dbReference type="InterPro" id="IPR036638">
    <property type="entry name" value="HLH_DNA-bd_sf"/>
</dbReference>
<keyword evidence="1" id="KW-0217">Developmental protein</keyword>
<protein>
    <submittedName>
        <fullName evidence="9">Twist-related protein-like</fullName>
    </submittedName>
</protein>
<evidence type="ECO:0000256" key="7">
    <source>
        <dbReference type="SAM" id="MobiDB-lite"/>
    </source>
</evidence>
<evidence type="ECO:0000313" key="10">
    <source>
        <dbReference type="Proteomes" id="UP000192247"/>
    </source>
</evidence>
<evidence type="ECO:0000256" key="6">
    <source>
        <dbReference type="ARBA" id="ARBA00023242"/>
    </source>
</evidence>
<evidence type="ECO:0000256" key="4">
    <source>
        <dbReference type="ARBA" id="ARBA00023125"/>
    </source>
</evidence>
<evidence type="ECO:0000256" key="3">
    <source>
        <dbReference type="ARBA" id="ARBA00023015"/>
    </source>
</evidence>
<evidence type="ECO:0000256" key="5">
    <source>
        <dbReference type="ARBA" id="ARBA00023163"/>
    </source>
</evidence>
<dbReference type="Gene3D" id="4.10.280.10">
    <property type="entry name" value="Helix-loop-helix DNA-binding domain"/>
    <property type="match status" value="1"/>
</dbReference>
<dbReference type="PANTHER" id="PTHR23349">
    <property type="entry name" value="BASIC HELIX-LOOP-HELIX TRANSCRIPTION FACTOR, TWIST"/>
    <property type="match status" value="1"/>
</dbReference>
<sequence>MDKFSDAQKDKMSSSGVAMSFYREDTISTETTALFPQRKPRGSVKRKSVDEYDESNQRKRQHQQQTTHDVQNQRFLANVRERQRTQSLNEGFARLRRIVPTMPSDKMSKIHTLRLATYYIHFLSQTLDGQGVSFDQVAPVDTGAFLQQLKYAFSVWRMGSTIHASCELNNNNKDISENDSSSPHRYSSYC</sequence>
<dbReference type="PANTHER" id="PTHR23349:SF50">
    <property type="entry name" value="PROTEIN TWIST"/>
    <property type="match status" value="1"/>
</dbReference>
<dbReference type="Pfam" id="PF00010">
    <property type="entry name" value="HLH"/>
    <property type="match status" value="1"/>
</dbReference>
<dbReference type="OrthoDB" id="8583783at2759"/>
<comment type="caution">
    <text evidence="9">The sequence shown here is derived from an EMBL/GenBank/DDBJ whole genome shotgun (WGS) entry which is preliminary data.</text>
</comment>
<dbReference type="Proteomes" id="UP000192247">
    <property type="component" value="Unassembled WGS sequence"/>
</dbReference>
<keyword evidence="4" id="KW-0238">DNA-binding</keyword>
<feature type="compositionally biased region" description="Basic and acidic residues" evidence="7">
    <location>
        <begin position="1"/>
        <end position="12"/>
    </location>
</feature>